<comment type="pathway">
    <text evidence="2">Secondary metabolite biosynthesis.</text>
</comment>
<comment type="cofactor">
    <cofactor evidence="1">
        <name>FAD</name>
        <dbReference type="ChEBI" id="CHEBI:57692"/>
    </cofactor>
</comment>
<name>A0A9Q0AUK0_9PEZI</name>
<gene>
    <name evidence="8" type="ORF">JX265_000795</name>
</gene>
<dbReference type="Gene3D" id="3.50.50.60">
    <property type="entry name" value="FAD/NAD(P)-binding domain"/>
    <property type="match status" value="1"/>
</dbReference>
<organism evidence="8 9">
    <name type="scientific">Neoarthrinium moseri</name>
    <dbReference type="NCBI Taxonomy" id="1658444"/>
    <lineage>
        <taxon>Eukaryota</taxon>
        <taxon>Fungi</taxon>
        <taxon>Dikarya</taxon>
        <taxon>Ascomycota</taxon>
        <taxon>Pezizomycotina</taxon>
        <taxon>Sordariomycetes</taxon>
        <taxon>Xylariomycetidae</taxon>
        <taxon>Amphisphaeriales</taxon>
        <taxon>Apiosporaceae</taxon>
        <taxon>Neoarthrinium</taxon>
    </lineage>
</organism>
<dbReference type="EMBL" id="JAFIMR010000002">
    <property type="protein sequence ID" value="KAI1880555.1"/>
    <property type="molecule type" value="Genomic_DNA"/>
</dbReference>
<feature type="domain" description="FAD-binding" evidence="7">
    <location>
        <begin position="5"/>
        <end position="181"/>
    </location>
</feature>
<dbReference type="GO" id="GO:0004497">
    <property type="term" value="F:monooxygenase activity"/>
    <property type="evidence" value="ECO:0007669"/>
    <property type="project" value="UniProtKB-KW"/>
</dbReference>
<evidence type="ECO:0000259" key="7">
    <source>
        <dbReference type="Pfam" id="PF01494"/>
    </source>
</evidence>
<dbReference type="InterPro" id="IPR036188">
    <property type="entry name" value="FAD/NAD-bd_sf"/>
</dbReference>
<evidence type="ECO:0000313" key="8">
    <source>
        <dbReference type="EMBL" id="KAI1880555.1"/>
    </source>
</evidence>
<keyword evidence="4" id="KW-0274">FAD</keyword>
<evidence type="ECO:0000313" key="9">
    <source>
        <dbReference type="Proteomes" id="UP000829685"/>
    </source>
</evidence>
<proteinExistence type="predicted"/>
<keyword evidence="5" id="KW-0560">Oxidoreductase</keyword>
<dbReference type="Pfam" id="PF01494">
    <property type="entry name" value="FAD_binding_3"/>
    <property type="match status" value="1"/>
</dbReference>
<dbReference type="GO" id="GO:0071949">
    <property type="term" value="F:FAD binding"/>
    <property type="evidence" value="ECO:0007669"/>
    <property type="project" value="InterPro"/>
</dbReference>
<dbReference type="OrthoDB" id="655030at2759"/>
<comment type="caution">
    <text evidence="8">The sequence shown here is derived from an EMBL/GenBank/DDBJ whole genome shotgun (WGS) entry which is preliminary data.</text>
</comment>
<sequence>MGSFKVIIIGSGLSGSLLANGLANHGIDFLVYERDSCDTKREGYQIRVGENALIGMRACLRVEHLAQVVENIGPNAKVPIIYDKTFQQMLDLNRLPAYSKSVPIDRVALREVLAGPILKLGKLHYDKKFVGCQIIKEEQKELVRVFFEDGSADTCDLLIGADGNRSKVNEMLGVNNIKAVEGFRALLTKCDLPLSLYNTVDKEVLSSPIATLQDGKLMYFCAYLPADYAAKREAGQSSNPNEDLSSCMLSLCWPENLSPPLDTMSLDQRWGAIADIYKDWSPKHHQILELCRGQEMFILSPRVGIKPTENWRKEVATASKGAAGSPHVWLMGDALHPMLPNRGMGGQQAMHDAADVLPLIRKLAAKASTPQGLQPEDFQTACDTYEKGMIPRAFEWVRKSGGDNFVPVDLSKTLDRLLLGMFSHIIPAARLGYWLLSFFTDTSGRRDAPEFAS</sequence>
<evidence type="ECO:0000256" key="2">
    <source>
        <dbReference type="ARBA" id="ARBA00005179"/>
    </source>
</evidence>
<dbReference type="InterPro" id="IPR002938">
    <property type="entry name" value="FAD-bd"/>
</dbReference>
<dbReference type="PRINTS" id="PR00420">
    <property type="entry name" value="RNGMNOXGNASE"/>
</dbReference>
<dbReference type="Proteomes" id="UP000829685">
    <property type="component" value="Unassembled WGS sequence"/>
</dbReference>
<evidence type="ECO:0000256" key="3">
    <source>
        <dbReference type="ARBA" id="ARBA00022630"/>
    </source>
</evidence>
<dbReference type="PANTHER" id="PTHR47178:SF6">
    <property type="entry name" value="FAD-BINDING DOMAIN-CONTAINING PROTEIN"/>
    <property type="match status" value="1"/>
</dbReference>
<dbReference type="SUPFAM" id="SSF51905">
    <property type="entry name" value="FAD/NAD(P)-binding domain"/>
    <property type="match status" value="1"/>
</dbReference>
<accession>A0A9Q0AUK0</accession>
<evidence type="ECO:0000256" key="4">
    <source>
        <dbReference type="ARBA" id="ARBA00022827"/>
    </source>
</evidence>
<evidence type="ECO:0000256" key="1">
    <source>
        <dbReference type="ARBA" id="ARBA00001974"/>
    </source>
</evidence>
<protein>
    <recommendedName>
        <fullName evidence="7">FAD-binding domain-containing protein</fullName>
    </recommendedName>
</protein>
<evidence type="ECO:0000256" key="6">
    <source>
        <dbReference type="ARBA" id="ARBA00023033"/>
    </source>
</evidence>
<keyword evidence="3" id="KW-0285">Flavoprotein</keyword>
<reference evidence="8" key="1">
    <citation type="submission" date="2021-03" db="EMBL/GenBank/DDBJ databases">
        <title>Revisited historic fungal species revealed as producer of novel bioactive compounds through whole genome sequencing and comparative genomics.</title>
        <authorList>
            <person name="Vignolle G.A."/>
            <person name="Hochenegger N."/>
            <person name="Mach R.L."/>
            <person name="Mach-Aigner A.R."/>
            <person name="Javad Rahimi M."/>
            <person name="Salim K.A."/>
            <person name="Chan C.M."/>
            <person name="Lim L.B.L."/>
            <person name="Cai F."/>
            <person name="Druzhinina I.S."/>
            <person name="U'Ren J.M."/>
            <person name="Derntl C."/>
        </authorList>
    </citation>
    <scope>NUCLEOTIDE SEQUENCE</scope>
    <source>
        <strain evidence="8">TUCIM 5799</strain>
    </source>
</reference>
<evidence type="ECO:0000256" key="5">
    <source>
        <dbReference type="ARBA" id="ARBA00023002"/>
    </source>
</evidence>
<keyword evidence="6" id="KW-0503">Monooxygenase</keyword>
<dbReference type="PANTHER" id="PTHR47178">
    <property type="entry name" value="MONOOXYGENASE, FAD-BINDING"/>
    <property type="match status" value="1"/>
</dbReference>
<dbReference type="AlphaFoldDB" id="A0A9Q0AUK0"/>
<keyword evidence="9" id="KW-1185">Reference proteome</keyword>